<organism evidence="2 3">
    <name type="scientific">Liquidambar formosana</name>
    <name type="common">Formosan gum</name>
    <dbReference type="NCBI Taxonomy" id="63359"/>
    <lineage>
        <taxon>Eukaryota</taxon>
        <taxon>Viridiplantae</taxon>
        <taxon>Streptophyta</taxon>
        <taxon>Embryophyta</taxon>
        <taxon>Tracheophyta</taxon>
        <taxon>Spermatophyta</taxon>
        <taxon>Magnoliopsida</taxon>
        <taxon>eudicotyledons</taxon>
        <taxon>Gunneridae</taxon>
        <taxon>Pentapetalae</taxon>
        <taxon>Saxifragales</taxon>
        <taxon>Altingiaceae</taxon>
        <taxon>Liquidambar</taxon>
    </lineage>
</organism>
<accession>A0AAP0R732</accession>
<keyword evidence="1" id="KW-0472">Membrane</keyword>
<sequence>MGFRVKRRRWMETCISTMSFLVLISGSLHGFFRSLIGLRWVILLSPFLFIIMMHMLSRLLLRAEEANVLEGFLIEGARRIGVLSLTCMQATHWSFAERKIRS</sequence>
<evidence type="ECO:0000313" key="2">
    <source>
        <dbReference type="EMBL" id="KAK9267976.1"/>
    </source>
</evidence>
<name>A0AAP0R732_LIQFO</name>
<feature type="transmembrane region" description="Helical" evidence="1">
    <location>
        <begin position="38"/>
        <end position="56"/>
    </location>
</feature>
<dbReference type="AlphaFoldDB" id="A0AAP0R732"/>
<proteinExistence type="predicted"/>
<dbReference type="EMBL" id="JBBPBK010000016">
    <property type="protein sequence ID" value="KAK9267976.1"/>
    <property type="molecule type" value="Genomic_DNA"/>
</dbReference>
<comment type="caution">
    <text evidence="2">The sequence shown here is derived from an EMBL/GenBank/DDBJ whole genome shotgun (WGS) entry which is preliminary data.</text>
</comment>
<reference evidence="2 3" key="1">
    <citation type="journal article" date="2024" name="Plant J.">
        <title>Genome sequences and population genomics reveal climatic adaptation and genomic divergence between two closely related sweetgum species.</title>
        <authorList>
            <person name="Xu W.Q."/>
            <person name="Ren C.Q."/>
            <person name="Zhang X.Y."/>
            <person name="Comes H.P."/>
            <person name="Liu X.H."/>
            <person name="Li Y.G."/>
            <person name="Kettle C.J."/>
            <person name="Jalonen R."/>
            <person name="Gaisberger H."/>
            <person name="Ma Y.Z."/>
            <person name="Qiu Y.X."/>
        </authorList>
    </citation>
    <scope>NUCLEOTIDE SEQUENCE [LARGE SCALE GENOMIC DNA]</scope>
    <source>
        <strain evidence="2">Hangzhou</strain>
    </source>
</reference>
<keyword evidence="1" id="KW-1133">Transmembrane helix</keyword>
<dbReference type="Proteomes" id="UP001415857">
    <property type="component" value="Unassembled WGS sequence"/>
</dbReference>
<keyword evidence="3" id="KW-1185">Reference proteome</keyword>
<protein>
    <submittedName>
        <fullName evidence="2">Uncharacterized protein</fullName>
    </submittedName>
</protein>
<feature type="transmembrane region" description="Helical" evidence="1">
    <location>
        <begin position="12"/>
        <end position="32"/>
    </location>
</feature>
<evidence type="ECO:0000313" key="3">
    <source>
        <dbReference type="Proteomes" id="UP001415857"/>
    </source>
</evidence>
<evidence type="ECO:0000256" key="1">
    <source>
        <dbReference type="SAM" id="Phobius"/>
    </source>
</evidence>
<gene>
    <name evidence="2" type="ORF">L1049_010413</name>
</gene>
<keyword evidence="1" id="KW-0812">Transmembrane</keyword>